<organism evidence="4 5">
    <name type="scientific">Thalassospira xiamenensis</name>
    <dbReference type="NCBI Taxonomy" id="220697"/>
    <lineage>
        <taxon>Bacteria</taxon>
        <taxon>Pseudomonadati</taxon>
        <taxon>Pseudomonadota</taxon>
        <taxon>Alphaproteobacteria</taxon>
        <taxon>Rhodospirillales</taxon>
        <taxon>Thalassospiraceae</taxon>
        <taxon>Thalassospira</taxon>
    </lineage>
</organism>
<dbReference type="Proteomes" id="UP000219068">
    <property type="component" value="Unassembled WGS sequence"/>
</dbReference>
<evidence type="ECO:0000256" key="2">
    <source>
        <dbReference type="ARBA" id="ARBA00022481"/>
    </source>
</evidence>
<dbReference type="GO" id="GO:0003747">
    <property type="term" value="F:translation release factor activity"/>
    <property type="evidence" value="ECO:0007669"/>
    <property type="project" value="InterPro"/>
</dbReference>
<dbReference type="AlphaFoldDB" id="A0A285TY04"/>
<evidence type="ECO:0000256" key="1">
    <source>
        <dbReference type="ARBA" id="ARBA00010835"/>
    </source>
</evidence>
<protein>
    <submittedName>
        <fullName evidence="4">Peptide chain release factor 1</fullName>
    </submittedName>
</protein>
<dbReference type="InterPro" id="IPR000352">
    <property type="entry name" value="Pep_chain_release_fac_I"/>
</dbReference>
<keyword evidence="2" id="KW-0488">Methylation</keyword>
<name>A0A285TY04_9PROT</name>
<accession>A0A285TY04</accession>
<evidence type="ECO:0000259" key="3">
    <source>
        <dbReference type="Pfam" id="PF00472"/>
    </source>
</evidence>
<comment type="similarity">
    <text evidence="1">Belongs to the prokaryotic/mitochondrial release factor family.</text>
</comment>
<gene>
    <name evidence="4" type="ORF">SAMN05428964_10920</name>
</gene>
<dbReference type="PANTHER" id="PTHR43804:SF7">
    <property type="entry name" value="LD18447P"/>
    <property type="match status" value="1"/>
</dbReference>
<dbReference type="PANTHER" id="PTHR43804">
    <property type="entry name" value="LD18447P"/>
    <property type="match status" value="1"/>
</dbReference>
<dbReference type="Pfam" id="PF00472">
    <property type="entry name" value="RF-1"/>
    <property type="match status" value="1"/>
</dbReference>
<reference evidence="4 5" key="1">
    <citation type="submission" date="2017-08" db="EMBL/GenBank/DDBJ databases">
        <authorList>
            <person name="de Groot N.N."/>
        </authorList>
    </citation>
    <scope>NUCLEOTIDE SEQUENCE [LARGE SCALE GENOMIC DNA]</scope>
    <source>
        <strain evidence="4 5">USBA 78</strain>
    </source>
</reference>
<dbReference type="InterPro" id="IPR045853">
    <property type="entry name" value="Pep_chain_release_fac_I_sf"/>
</dbReference>
<dbReference type="Gene3D" id="3.30.160.20">
    <property type="match status" value="1"/>
</dbReference>
<dbReference type="InterPro" id="IPR050057">
    <property type="entry name" value="Prokaryotic/Mito_RF"/>
</dbReference>
<proteinExistence type="inferred from homology"/>
<dbReference type="Gene3D" id="3.30.70.1660">
    <property type="match status" value="1"/>
</dbReference>
<dbReference type="SUPFAM" id="SSF75620">
    <property type="entry name" value="Release factor"/>
    <property type="match status" value="1"/>
</dbReference>
<dbReference type="EMBL" id="OBMM01000009">
    <property type="protein sequence ID" value="SOC30366.1"/>
    <property type="molecule type" value="Genomic_DNA"/>
</dbReference>
<evidence type="ECO:0000313" key="5">
    <source>
        <dbReference type="Proteomes" id="UP000219068"/>
    </source>
</evidence>
<sequence>MPPTEKRGRVHSSTVTVSITSEGSVSPELLLRDECHFRVEWFSGTGNGGQHRNKHQNSCRVFHVPTGLCEARQGRKRENNLREAKAALIASLEALVDQNKHSDINQERRKQIGSGMRGDKVITIRFQDDKTVHHETGRTMSTKRYLKGFMNEIWM</sequence>
<evidence type="ECO:0000313" key="4">
    <source>
        <dbReference type="EMBL" id="SOC30366.1"/>
    </source>
</evidence>
<feature type="domain" description="Prokaryotic-type class I peptide chain release factors" evidence="3">
    <location>
        <begin position="35"/>
        <end position="132"/>
    </location>
</feature>